<keyword evidence="1" id="KW-0472">Membrane</keyword>
<protein>
    <recommendedName>
        <fullName evidence="4">Histidine kinase</fullName>
    </recommendedName>
</protein>
<name>A0ABT9BJJ2_9MICO</name>
<feature type="transmembrane region" description="Helical" evidence="1">
    <location>
        <begin position="74"/>
        <end position="96"/>
    </location>
</feature>
<reference evidence="2 3" key="1">
    <citation type="submission" date="2023-07" db="EMBL/GenBank/DDBJ databases">
        <title>Protaetiibacter sp. nov WY-16 isolated from soil.</title>
        <authorList>
            <person name="Liu B."/>
            <person name="Wan Y."/>
        </authorList>
    </citation>
    <scope>NUCLEOTIDE SEQUENCE [LARGE SCALE GENOMIC DNA]</scope>
    <source>
        <strain evidence="2 3">WY-16</strain>
    </source>
</reference>
<keyword evidence="3" id="KW-1185">Reference proteome</keyword>
<dbReference type="EMBL" id="JAUQUB010000001">
    <property type="protein sequence ID" value="MDO7881194.1"/>
    <property type="molecule type" value="Genomic_DNA"/>
</dbReference>
<feature type="transmembrane region" description="Helical" evidence="1">
    <location>
        <begin position="9"/>
        <end position="33"/>
    </location>
</feature>
<feature type="transmembrane region" description="Helical" evidence="1">
    <location>
        <begin position="102"/>
        <end position="119"/>
    </location>
</feature>
<dbReference type="RefSeq" id="WP_305001609.1">
    <property type="nucleotide sequence ID" value="NZ_JAUQUB010000001.1"/>
</dbReference>
<evidence type="ECO:0008006" key="4">
    <source>
        <dbReference type="Google" id="ProtNLM"/>
    </source>
</evidence>
<sequence>MDEPRRHPLLIILAILVFAECALMSIAAVYLVVELLIDVPASFASAIALTVLVVIAAVWLGVTGVNTLRGASWVRGAIVTWQVLQIAVAVGAFQGIFARPDIGWALLIPSLVVLALLFTRPVLAATTRRDDPPVV</sequence>
<keyword evidence="1" id="KW-1133">Transmembrane helix</keyword>
<proteinExistence type="predicted"/>
<accession>A0ABT9BJJ2</accession>
<gene>
    <name evidence="2" type="ORF">Q5716_03025</name>
</gene>
<dbReference type="Proteomes" id="UP001241072">
    <property type="component" value="Unassembled WGS sequence"/>
</dbReference>
<organism evidence="2 3">
    <name type="scientific">Antiquaquibacter soli</name>
    <dbReference type="NCBI Taxonomy" id="3064523"/>
    <lineage>
        <taxon>Bacteria</taxon>
        <taxon>Bacillati</taxon>
        <taxon>Actinomycetota</taxon>
        <taxon>Actinomycetes</taxon>
        <taxon>Micrococcales</taxon>
        <taxon>Microbacteriaceae</taxon>
        <taxon>Antiquaquibacter</taxon>
    </lineage>
</organism>
<evidence type="ECO:0000313" key="2">
    <source>
        <dbReference type="EMBL" id="MDO7881194.1"/>
    </source>
</evidence>
<feature type="transmembrane region" description="Helical" evidence="1">
    <location>
        <begin position="39"/>
        <end position="62"/>
    </location>
</feature>
<keyword evidence="1" id="KW-0812">Transmembrane</keyword>
<comment type="caution">
    <text evidence="2">The sequence shown here is derived from an EMBL/GenBank/DDBJ whole genome shotgun (WGS) entry which is preliminary data.</text>
</comment>
<evidence type="ECO:0000313" key="3">
    <source>
        <dbReference type="Proteomes" id="UP001241072"/>
    </source>
</evidence>
<evidence type="ECO:0000256" key="1">
    <source>
        <dbReference type="SAM" id="Phobius"/>
    </source>
</evidence>